<feature type="compositionally biased region" description="Pro residues" evidence="1">
    <location>
        <begin position="691"/>
        <end position="703"/>
    </location>
</feature>
<accession>A0A8H7E5Z4</accession>
<feature type="region of interest" description="Disordered" evidence="1">
    <location>
        <begin position="680"/>
        <end position="786"/>
    </location>
</feature>
<reference evidence="2" key="1">
    <citation type="submission" date="2020-02" db="EMBL/GenBank/DDBJ databases">
        <authorList>
            <person name="Palmer J.M."/>
        </authorList>
    </citation>
    <scope>NUCLEOTIDE SEQUENCE</scope>
    <source>
        <strain evidence="2">EPUS1.4</strain>
        <tissue evidence="2">Thallus</tissue>
    </source>
</reference>
<feature type="compositionally biased region" description="Basic and acidic residues" evidence="1">
    <location>
        <begin position="743"/>
        <end position="759"/>
    </location>
</feature>
<feature type="compositionally biased region" description="Polar residues" evidence="1">
    <location>
        <begin position="442"/>
        <end position="451"/>
    </location>
</feature>
<dbReference type="EMBL" id="JAACFV010000018">
    <property type="protein sequence ID" value="KAF7511719.1"/>
    <property type="molecule type" value="Genomic_DNA"/>
</dbReference>
<dbReference type="OrthoDB" id="5431239at2759"/>
<evidence type="ECO:0000313" key="3">
    <source>
        <dbReference type="Proteomes" id="UP000606974"/>
    </source>
</evidence>
<feature type="region of interest" description="Disordered" evidence="1">
    <location>
        <begin position="169"/>
        <end position="204"/>
    </location>
</feature>
<feature type="region of interest" description="Disordered" evidence="1">
    <location>
        <begin position="442"/>
        <end position="462"/>
    </location>
</feature>
<protein>
    <submittedName>
        <fullName evidence="2">Uncharacterized protein</fullName>
    </submittedName>
</protein>
<feature type="compositionally biased region" description="Low complexity" evidence="1">
    <location>
        <begin position="760"/>
        <end position="775"/>
    </location>
</feature>
<name>A0A8H7E5Z4_9EURO</name>
<keyword evidence="3" id="KW-1185">Reference proteome</keyword>
<evidence type="ECO:0000256" key="1">
    <source>
        <dbReference type="SAM" id="MobiDB-lite"/>
    </source>
</evidence>
<dbReference type="Proteomes" id="UP000606974">
    <property type="component" value="Unassembled WGS sequence"/>
</dbReference>
<sequence>MAEEDACYLFVHLGDLDDAPQTWQQVRRREAELKKNFSINELRALLEYHAYGFQFTRPPARKQNYIDLLHKTLYYTQTGLANEAAFTERGIICAGPVGPGTIPKHVRDIKGLPSWYLNEEAALRKIQPHLSLRSAPVDSQSKPGAKAVCYDIAPERPLYSDASQIADEKLAHPQRSTPVDIVPSKDAPATRKPSGASEVHNSTESRQTIVISDDTDDIPVHSGAANMTPEKRNADERISRMTAEHVQKALAAVAYSGLQTVPRAFLHPTPFLLATKDRELLKSLTQKSVATSHVNIRFAGNETYSIVEDGDRLRYCGRGPIWKDNSCFWDSIVVSCRMLNAGSTYLDRGVSPGAWEDGLTTIQRAFLDVLRMDWDFFDEQTSIAQRDMFLELFHRESSDEGIKPKPKPKGEMDSPAARWNDIAGPFNQFSFRAHVRRQPCSCQNRGPSCTPTEDMRYITPPYREPDRRGVAIGNLLQRWSHFIRPHCSTGGRKTTNVIHGNLPLRLVVQITAGTRLLDHTSQDISFSYTRMEPASGKESPEHVCYRWLGGIYCSGAHFRVYWNDSALGAKTVESLRVYDGRQAAGAIIGNVPPASGSEPISGYWMKYCPPLLFYEQVVNPDPLALEAAQAVITEIVISQSQRSAFPRAFFPPSSDSAPSTIPAGAWLPHQLPEAVLKVRGPSIGSHDHPKTPQPSLPTPPKPPGLRRSKRHAGSSDSHSSPPISSGGSARKRPNDCIPGSVKVGRDGARDSPIKIDSPTKIDSPIKISSSSSASSNDRKRRRGYKR</sequence>
<comment type="caution">
    <text evidence="2">The sequence shown here is derived from an EMBL/GenBank/DDBJ whole genome shotgun (WGS) entry which is preliminary data.</text>
</comment>
<dbReference type="AlphaFoldDB" id="A0A8H7E5Z4"/>
<feature type="compositionally biased region" description="Low complexity" evidence="1">
    <location>
        <begin position="714"/>
        <end position="728"/>
    </location>
</feature>
<proteinExistence type="predicted"/>
<gene>
    <name evidence="2" type="ORF">GJ744_003882</name>
</gene>
<organism evidence="2 3">
    <name type="scientific">Endocarpon pusillum</name>
    <dbReference type="NCBI Taxonomy" id="364733"/>
    <lineage>
        <taxon>Eukaryota</taxon>
        <taxon>Fungi</taxon>
        <taxon>Dikarya</taxon>
        <taxon>Ascomycota</taxon>
        <taxon>Pezizomycotina</taxon>
        <taxon>Eurotiomycetes</taxon>
        <taxon>Chaetothyriomycetidae</taxon>
        <taxon>Verrucariales</taxon>
        <taxon>Verrucariaceae</taxon>
        <taxon>Endocarpon</taxon>
    </lineage>
</organism>
<evidence type="ECO:0000313" key="2">
    <source>
        <dbReference type="EMBL" id="KAF7511719.1"/>
    </source>
</evidence>